<proteinExistence type="predicted"/>
<dbReference type="InterPro" id="IPR046172">
    <property type="entry name" value="DUF6174"/>
</dbReference>
<dbReference type="RefSeq" id="WP_285433759.1">
    <property type="nucleotide sequence ID" value="NZ_JASJUS010000016.1"/>
</dbReference>
<comment type="caution">
    <text evidence="1">The sequence shown here is derived from an EMBL/GenBank/DDBJ whole genome shotgun (WGS) entry which is preliminary data.</text>
</comment>
<protein>
    <submittedName>
        <fullName evidence="1">DUF6174 domain-containing protein</fullName>
    </submittedName>
</protein>
<sequence>MTRAPRRTRTASAVALGGALLLAAVGCGGESGIGVRTAEEPPAWQEPAAYSYTLESMAGERSLLGKFRITVRDGEVAEATGLDASGLRVVRHMPEHVPTIGDLLAELRRARKDGADRAEAEYAADGHPERIVLDPREGAIDDEAVYVISGYEEAKAG</sequence>
<evidence type="ECO:0000313" key="1">
    <source>
        <dbReference type="EMBL" id="MDL2078457.1"/>
    </source>
</evidence>
<dbReference type="Proteomes" id="UP001241926">
    <property type="component" value="Unassembled WGS sequence"/>
</dbReference>
<dbReference type="EMBL" id="JASJUS010000016">
    <property type="protein sequence ID" value="MDL2078457.1"/>
    <property type="molecule type" value="Genomic_DNA"/>
</dbReference>
<evidence type="ECO:0000313" key="2">
    <source>
        <dbReference type="Proteomes" id="UP001241926"/>
    </source>
</evidence>
<accession>A0ABT7J0T9</accession>
<keyword evidence="2" id="KW-1185">Reference proteome</keyword>
<name>A0ABT7J0T9_9ACTN</name>
<reference evidence="1 2" key="1">
    <citation type="submission" date="2023-05" db="EMBL/GenBank/DDBJ databases">
        <title>Streptomyces fuscus sp. nov., a brown-black pigment producing actinomyces isolated from dry sand of Sea duck farm.</title>
        <authorList>
            <person name="Xie J."/>
            <person name="Shen N."/>
        </authorList>
    </citation>
    <scope>NUCLEOTIDE SEQUENCE [LARGE SCALE GENOMIC DNA]</scope>
    <source>
        <strain evidence="1 2">GXMU-J15</strain>
    </source>
</reference>
<organism evidence="1 2">
    <name type="scientific">Streptomyces fuscus</name>
    <dbReference type="NCBI Taxonomy" id="3048495"/>
    <lineage>
        <taxon>Bacteria</taxon>
        <taxon>Bacillati</taxon>
        <taxon>Actinomycetota</taxon>
        <taxon>Actinomycetes</taxon>
        <taxon>Kitasatosporales</taxon>
        <taxon>Streptomycetaceae</taxon>
        <taxon>Streptomyces</taxon>
    </lineage>
</organism>
<gene>
    <name evidence="1" type="ORF">QNN03_18645</name>
</gene>
<dbReference type="Pfam" id="PF19671">
    <property type="entry name" value="DUF6174"/>
    <property type="match status" value="1"/>
</dbReference>
<dbReference type="PROSITE" id="PS51257">
    <property type="entry name" value="PROKAR_LIPOPROTEIN"/>
    <property type="match status" value="1"/>
</dbReference>